<protein>
    <recommendedName>
        <fullName evidence="3">SseB protein N-terminal domain-containing protein</fullName>
    </recommendedName>
</protein>
<gene>
    <name evidence="1" type="ORF">C8046_09545</name>
</gene>
<dbReference type="EMBL" id="PYHR01000002">
    <property type="protein sequence ID" value="PWD50858.1"/>
    <property type="molecule type" value="Genomic_DNA"/>
</dbReference>
<accession>A0A2U1ZV52</accession>
<dbReference type="AlphaFoldDB" id="A0A2U1ZV52"/>
<evidence type="ECO:0008006" key="3">
    <source>
        <dbReference type="Google" id="ProtNLM"/>
    </source>
</evidence>
<name>A0A2U1ZV52_9MICO</name>
<sequence>MTPDRPAGPTNPPMPPLVYVPTTDEADPAQRRILMHTVEDGRTALYVYSAIDRLHRFYLADNHWIVLDVAGLQKAFDAAPYDLLFVDVSPGLQEIEPEPAR</sequence>
<proteinExistence type="predicted"/>
<reference evidence="1 2" key="1">
    <citation type="submission" date="2018-03" db="EMBL/GenBank/DDBJ databases">
        <title>Genome assembly of novel Miniimonas species PCH200.</title>
        <authorList>
            <person name="Thakur V."/>
            <person name="Kumar V."/>
            <person name="Singh D."/>
        </authorList>
    </citation>
    <scope>NUCLEOTIDE SEQUENCE [LARGE SCALE GENOMIC DNA]</scope>
    <source>
        <strain evidence="1 2">PCH200</strain>
    </source>
</reference>
<organism evidence="1 2">
    <name type="scientific">Serinibacter arcticus</name>
    <dbReference type="NCBI Taxonomy" id="1655435"/>
    <lineage>
        <taxon>Bacteria</taxon>
        <taxon>Bacillati</taxon>
        <taxon>Actinomycetota</taxon>
        <taxon>Actinomycetes</taxon>
        <taxon>Micrococcales</taxon>
        <taxon>Beutenbergiaceae</taxon>
        <taxon>Serinibacter</taxon>
    </lineage>
</organism>
<comment type="caution">
    <text evidence="1">The sequence shown here is derived from an EMBL/GenBank/DDBJ whole genome shotgun (WGS) entry which is preliminary data.</text>
</comment>
<evidence type="ECO:0000313" key="2">
    <source>
        <dbReference type="Proteomes" id="UP000245166"/>
    </source>
</evidence>
<dbReference type="Proteomes" id="UP000245166">
    <property type="component" value="Unassembled WGS sequence"/>
</dbReference>
<keyword evidence="2" id="KW-1185">Reference proteome</keyword>
<dbReference type="InterPro" id="IPR049975">
    <property type="entry name" value="SAV_915-like_dom"/>
</dbReference>
<dbReference type="NCBIfam" id="NF042914">
    <property type="entry name" value="SAV915_dom"/>
    <property type="match status" value="1"/>
</dbReference>
<evidence type="ECO:0000313" key="1">
    <source>
        <dbReference type="EMBL" id="PWD50858.1"/>
    </source>
</evidence>